<accession>X1E0S6</accession>
<evidence type="ECO:0000256" key="1">
    <source>
        <dbReference type="SAM" id="MobiDB-lite"/>
    </source>
</evidence>
<gene>
    <name evidence="2" type="ORF">S01H4_59731</name>
</gene>
<feature type="region of interest" description="Disordered" evidence="1">
    <location>
        <begin position="1"/>
        <end position="30"/>
    </location>
</feature>
<reference evidence="2" key="1">
    <citation type="journal article" date="2014" name="Front. Microbiol.">
        <title>High frequency of phylogenetically diverse reductive dehalogenase-homologous genes in deep subseafloor sedimentary metagenomes.</title>
        <authorList>
            <person name="Kawai M."/>
            <person name="Futagami T."/>
            <person name="Toyoda A."/>
            <person name="Takaki Y."/>
            <person name="Nishi S."/>
            <person name="Hori S."/>
            <person name="Arai W."/>
            <person name="Tsubouchi T."/>
            <person name="Morono Y."/>
            <person name="Uchiyama I."/>
            <person name="Ito T."/>
            <person name="Fujiyama A."/>
            <person name="Inagaki F."/>
            <person name="Takami H."/>
        </authorList>
    </citation>
    <scope>NUCLEOTIDE SEQUENCE</scope>
    <source>
        <strain evidence="2">Expedition CK06-06</strain>
    </source>
</reference>
<organism evidence="2">
    <name type="scientific">marine sediment metagenome</name>
    <dbReference type="NCBI Taxonomy" id="412755"/>
    <lineage>
        <taxon>unclassified sequences</taxon>
        <taxon>metagenomes</taxon>
        <taxon>ecological metagenomes</taxon>
    </lineage>
</organism>
<comment type="caution">
    <text evidence="2">The sequence shown here is derived from an EMBL/GenBank/DDBJ whole genome shotgun (WGS) entry which is preliminary data.</text>
</comment>
<dbReference type="EMBL" id="BART01035082">
    <property type="protein sequence ID" value="GAH10779.1"/>
    <property type="molecule type" value="Genomic_DNA"/>
</dbReference>
<sequence>MDIIQDSSDFEAYRKTESQKNSVEEQDLTQ</sequence>
<evidence type="ECO:0000313" key="2">
    <source>
        <dbReference type="EMBL" id="GAH10779.1"/>
    </source>
</evidence>
<feature type="non-terminal residue" evidence="2">
    <location>
        <position position="30"/>
    </location>
</feature>
<proteinExistence type="predicted"/>
<name>X1E0S6_9ZZZZ</name>
<protein>
    <submittedName>
        <fullName evidence="2">Uncharacterized protein</fullName>
    </submittedName>
</protein>
<dbReference type="AlphaFoldDB" id="X1E0S6"/>